<dbReference type="Pfam" id="PF00078">
    <property type="entry name" value="RVT_1"/>
    <property type="match status" value="1"/>
</dbReference>
<dbReference type="InterPro" id="IPR000477">
    <property type="entry name" value="RT_dom"/>
</dbReference>
<keyword evidence="3" id="KW-1185">Reference proteome</keyword>
<dbReference type="Gene3D" id="3.30.70.270">
    <property type="match status" value="2"/>
</dbReference>
<evidence type="ECO:0000313" key="3">
    <source>
        <dbReference type="Proteomes" id="UP001374535"/>
    </source>
</evidence>
<dbReference type="InterPro" id="IPR043128">
    <property type="entry name" value="Rev_trsase/Diguanyl_cyclase"/>
</dbReference>
<evidence type="ECO:0000259" key="1">
    <source>
        <dbReference type="Pfam" id="PF00078"/>
    </source>
</evidence>
<dbReference type="AlphaFoldDB" id="A0AAQ3SCX9"/>
<protein>
    <recommendedName>
        <fullName evidence="1">Reverse transcriptase domain-containing protein</fullName>
    </recommendedName>
</protein>
<dbReference type="PANTHER" id="PTHR24559">
    <property type="entry name" value="TRANSPOSON TY3-I GAG-POL POLYPROTEIN"/>
    <property type="match status" value="1"/>
</dbReference>
<dbReference type="PANTHER" id="PTHR24559:SF444">
    <property type="entry name" value="REVERSE TRANSCRIPTASE DOMAIN-CONTAINING PROTEIN"/>
    <property type="match status" value="1"/>
</dbReference>
<name>A0AAQ3SCX9_VIGMU</name>
<dbReference type="InterPro" id="IPR043502">
    <property type="entry name" value="DNA/RNA_pol_sf"/>
</dbReference>
<reference evidence="2 3" key="1">
    <citation type="journal article" date="2023" name="Life. Sci Alliance">
        <title>Evolutionary insights into 3D genome organization and epigenetic landscape of Vigna mungo.</title>
        <authorList>
            <person name="Junaid A."/>
            <person name="Singh B."/>
            <person name="Bhatia S."/>
        </authorList>
    </citation>
    <scope>NUCLEOTIDE SEQUENCE [LARGE SCALE GENOMIC DNA]</scope>
    <source>
        <strain evidence="2">Urdbean</strain>
    </source>
</reference>
<gene>
    <name evidence="2" type="ORF">V8G54_002740</name>
</gene>
<feature type="domain" description="Reverse transcriptase" evidence="1">
    <location>
        <begin position="179"/>
        <end position="327"/>
    </location>
</feature>
<dbReference type="CDD" id="cd01647">
    <property type="entry name" value="RT_LTR"/>
    <property type="match status" value="1"/>
</dbReference>
<dbReference type="SUPFAM" id="SSF56672">
    <property type="entry name" value="DNA/RNA polymerases"/>
    <property type="match status" value="1"/>
</dbReference>
<proteinExistence type="predicted"/>
<dbReference type="EMBL" id="CP144700">
    <property type="protein sequence ID" value="WVZ24196.1"/>
    <property type="molecule type" value="Genomic_DNA"/>
</dbReference>
<sequence>MDAKELKREINDEEVVKCAHQLEVLQPIFNSTRGVEDLHKSEGEGVETSKVELKQLPSHLKYRFLDEQKLKPVIVSNELSSIEEDKLLRVLREYKSAIGWKIDDLQEEDFKPVRQPQRRLNPTMKEVVTKEVIKLLDAGIIYPISDSEWVSPVHVVPKKGGMTVVTNENNELIPTRKSHVTRKDHFPLPFIDQMLEKLAGHAYYCFLDGYSGYNQIAVAPEDREKTAFTCPYGVFAYRRMSFGLYNAPATFQRCMFSIFSDLIENCIEIFMDDFSVFGSSFDSSWMTFLYLANLTLVLKRCQETNLVLNWEKCHFMVREGIVLGHHISAKGIEIDKAKVEVIEQLPPPVNVKGVRSFLGHAGFYRRFIKDFSKIVKPMTNLLEKETPFCV</sequence>
<organism evidence="2 3">
    <name type="scientific">Vigna mungo</name>
    <name type="common">Black gram</name>
    <name type="synonym">Phaseolus mungo</name>
    <dbReference type="NCBI Taxonomy" id="3915"/>
    <lineage>
        <taxon>Eukaryota</taxon>
        <taxon>Viridiplantae</taxon>
        <taxon>Streptophyta</taxon>
        <taxon>Embryophyta</taxon>
        <taxon>Tracheophyta</taxon>
        <taxon>Spermatophyta</taxon>
        <taxon>Magnoliopsida</taxon>
        <taxon>eudicotyledons</taxon>
        <taxon>Gunneridae</taxon>
        <taxon>Pentapetalae</taxon>
        <taxon>rosids</taxon>
        <taxon>fabids</taxon>
        <taxon>Fabales</taxon>
        <taxon>Fabaceae</taxon>
        <taxon>Papilionoideae</taxon>
        <taxon>50 kb inversion clade</taxon>
        <taxon>NPAAA clade</taxon>
        <taxon>indigoferoid/millettioid clade</taxon>
        <taxon>Phaseoleae</taxon>
        <taxon>Vigna</taxon>
    </lineage>
</organism>
<dbReference type="Gene3D" id="3.10.10.10">
    <property type="entry name" value="HIV Type 1 Reverse Transcriptase, subunit A, domain 1"/>
    <property type="match status" value="1"/>
</dbReference>
<dbReference type="InterPro" id="IPR053134">
    <property type="entry name" value="RNA-dir_DNA_polymerase"/>
</dbReference>
<accession>A0AAQ3SCX9</accession>
<dbReference type="Proteomes" id="UP001374535">
    <property type="component" value="Chromosome 1"/>
</dbReference>
<evidence type="ECO:0000313" key="2">
    <source>
        <dbReference type="EMBL" id="WVZ24196.1"/>
    </source>
</evidence>